<keyword evidence="2" id="KW-1185">Reference proteome</keyword>
<accession>A0ACC5YKH9</accession>
<name>A0ACC5YKH9_9TELE</name>
<protein>
    <submittedName>
        <fullName evidence="1">Uncharacterized protein</fullName>
    </submittedName>
</protein>
<proteinExistence type="predicted"/>
<feature type="non-terminal residue" evidence="1">
    <location>
        <position position="93"/>
    </location>
</feature>
<comment type="caution">
    <text evidence="1">The sequence shown here is derived from an EMBL/GenBank/DDBJ whole genome shotgun (WGS) entry which is preliminary data.</text>
</comment>
<organism evidence="1 2">
    <name type="scientific">Pangasius djambal</name>
    <dbReference type="NCBI Taxonomy" id="1691987"/>
    <lineage>
        <taxon>Eukaryota</taxon>
        <taxon>Metazoa</taxon>
        <taxon>Chordata</taxon>
        <taxon>Craniata</taxon>
        <taxon>Vertebrata</taxon>
        <taxon>Euteleostomi</taxon>
        <taxon>Actinopterygii</taxon>
        <taxon>Neopterygii</taxon>
        <taxon>Teleostei</taxon>
        <taxon>Ostariophysi</taxon>
        <taxon>Siluriformes</taxon>
        <taxon>Pangasiidae</taxon>
        <taxon>Pangasius</taxon>
    </lineage>
</organism>
<dbReference type="EMBL" id="CM040983">
    <property type="protein sequence ID" value="MCJ8736206.1"/>
    <property type="molecule type" value="Genomic_DNA"/>
</dbReference>
<sequence length="93" mass="10792">MVPPACERRSLLTGISHGEPSRREIRSENHTRPGVQTQPRPRLYHSIQSERSWMSQREPEGTVRCLLSRKQIHLSLAKHSPYLLHYIGVEPPF</sequence>
<gene>
    <name evidence="1" type="ORF">PDJAM_G00256220</name>
</gene>
<evidence type="ECO:0000313" key="1">
    <source>
        <dbReference type="EMBL" id="MCJ8736206.1"/>
    </source>
</evidence>
<reference evidence="1" key="1">
    <citation type="submission" date="2020-02" db="EMBL/GenBank/DDBJ databases">
        <title>Genome sequencing of the panga catfish, Pangasius djambal.</title>
        <authorList>
            <person name="Wen M."/>
            <person name="Zahm M."/>
            <person name="Roques C."/>
            <person name="Cabau C."/>
            <person name="Klopp C."/>
            <person name="Donnadieu C."/>
            <person name="Jouanno E."/>
            <person name="Avarre J.-C."/>
            <person name="Campet M."/>
            <person name="Ha T."/>
            <person name="Dugue R."/>
            <person name="Lampietro C."/>
            <person name="Louis A."/>
            <person name="Herpin A."/>
            <person name="Echchiki A."/>
            <person name="Berthelot C."/>
            <person name="Parey E."/>
            <person name="Roest-Crollius H."/>
            <person name="Braasch I."/>
            <person name="Postlethwait J.H."/>
            <person name="Bobe J."/>
            <person name="Montfort J."/>
            <person name="Bouchez O."/>
            <person name="Begum T."/>
            <person name="Schartl M."/>
            <person name="Gustiano R."/>
            <person name="Guiguen Y."/>
        </authorList>
    </citation>
    <scope>NUCLEOTIDE SEQUENCE</scope>
    <source>
        <strain evidence="1">Pdj_M5554</strain>
    </source>
</reference>
<dbReference type="Proteomes" id="UP000830395">
    <property type="component" value="Chromosome 9"/>
</dbReference>
<evidence type="ECO:0000313" key="2">
    <source>
        <dbReference type="Proteomes" id="UP000830395"/>
    </source>
</evidence>